<comment type="caution">
    <text evidence="2">The sequence shown here is derived from an EMBL/GenBank/DDBJ whole genome shotgun (WGS) entry which is preliminary data.</text>
</comment>
<name>A0A645EBL3_9ZZZZ</name>
<proteinExistence type="predicted"/>
<dbReference type="EMBL" id="VSSQ01045003">
    <property type="protein sequence ID" value="MPM98875.1"/>
    <property type="molecule type" value="Genomic_DNA"/>
</dbReference>
<feature type="domain" description="SHOCT-like" evidence="1">
    <location>
        <begin position="1"/>
        <end position="52"/>
    </location>
</feature>
<evidence type="ECO:0000313" key="2">
    <source>
        <dbReference type="EMBL" id="MPM98875.1"/>
    </source>
</evidence>
<dbReference type="InterPro" id="IPR046749">
    <property type="entry name" value="SHOCT_2"/>
</dbReference>
<sequence length="56" mass="6554">MTGEQLQRELKYRAAMSLAKELLKSGMISEDDYRAVDARMIRIFEPIFKGLYRLLS</sequence>
<dbReference type="Pfam" id="PF20612">
    <property type="entry name" value="SHOCT_2"/>
    <property type="match status" value="1"/>
</dbReference>
<protein>
    <recommendedName>
        <fullName evidence="1">SHOCT-like domain-containing protein</fullName>
    </recommendedName>
</protein>
<accession>A0A645EBL3</accession>
<organism evidence="2">
    <name type="scientific">bioreactor metagenome</name>
    <dbReference type="NCBI Taxonomy" id="1076179"/>
    <lineage>
        <taxon>unclassified sequences</taxon>
        <taxon>metagenomes</taxon>
        <taxon>ecological metagenomes</taxon>
    </lineage>
</organism>
<dbReference type="AlphaFoldDB" id="A0A645EBL3"/>
<gene>
    <name evidence="2" type="ORF">SDC9_146065</name>
</gene>
<evidence type="ECO:0000259" key="1">
    <source>
        <dbReference type="Pfam" id="PF20612"/>
    </source>
</evidence>
<reference evidence="2" key="1">
    <citation type="submission" date="2019-08" db="EMBL/GenBank/DDBJ databases">
        <authorList>
            <person name="Kucharzyk K."/>
            <person name="Murdoch R.W."/>
            <person name="Higgins S."/>
            <person name="Loffler F."/>
        </authorList>
    </citation>
    <scope>NUCLEOTIDE SEQUENCE</scope>
</reference>